<feature type="transmembrane region" description="Helical" evidence="3">
    <location>
        <begin position="15"/>
        <end position="34"/>
    </location>
</feature>
<dbReference type="Gene3D" id="2.30.30.40">
    <property type="entry name" value="SH3 Domains"/>
    <property type="match status" value="1"/>
</dbReference>
<keyword evidence="3" id="KW-1133">Transmembrane helix</keyword>
<gene>
    <name evidence="6" type="ORF">LKD36_06255</name>
</gene>
<feature type="compositionally biased region" description="Acidic residues" evidence="2">
    <location>
        <begin position="59"/>
        <end position="69"/>
    </location>
</feature>
<dbReference type="Pfam" id="PF08239">
    <property type="entry name" value="SH3_3"/>
    <property type="match status" value="1"/>
</dbReference>
<feature type="domain" description="SH3b" evidence="5">
    <location>
        <begin position="293"/>
        <end position="354"/>
    </location>
</feature>
<dbReference type="InterPro" id="IPR003646">
    <property type="entry name" value="SH3-like_bac-type"/>
</dbReference>
<evidence type="ECO:0000259" key="4">
    <source>
        <dbReference type="PROSITE" id="PS50002"/>
    </source>
</evidence>
<feature type="compositionally biased region" description="Acidic residues" evidence="2">
    <location>
        <begin position="233"/>
        <end position="290"/>
    </location>
</feature>
<dbReference type="Proteomes" id="UP001198220">
    <property type="component" value="Unassembled WGS sequence"/>
</dbReference>
<feature type="compositionally biased region" description="Low complexity" evidence="2">
    <location>
        <begin position="47"/>
        <end position="58"/>
    </location>
</feature>
<evidence type="ECO:0000256" key="3">
    <source>
        <dbReference type="SAM" id="Phobius"/>
    </source>
</evidence>
<feature type="region of interest" description="Disordered" evidence="2">
    <location>
        <begin position="228"/>
        <end position="317"/>
    </location>
</feature>
<feature type="domain" description="SH3" evidence="4">
    <location>
        <begin position="293"/>
        <end position="354"/>
    </location>
</feature>
<dbReference type="PROSITE" id="PS51781">
    <property type="entry name" value="SH3B"/>
    <property type="match status" value="1"/>
</dbReference>
<feature type="compositionally biased region" description="Polar residues" evidence="2">
    <location>
        <begin position="301"/>
        <end position="311"/>
    </location>
</feature>
<dbReference type="InterPro" id="IPR001452">
    <property type="entry name" value="SH3_domain"/>
</dbReference>
<evidence type="ECO:0000256" key="2">
    <source>
        <dbReference type="SAM" id="MobiDB-lite"/>
    </source>
</evidence>
<proteinExistence type="predicted"/>
<dbReference type="PROSITE" id="PS50002">
    <property type="entry name" value="SH3"/>
    <property type="match status" value="1"/>
</dbReference>
<evidence type="ECO:0000313" key="6">
    <source>
        <dbReference type="EMBL" id="MCC2125783.1"/>
    </source>
</evidence>
<name>A0AAE3A9D3_9FIRM</name>
<evidence type="ECO:0000256" key="1">
    <source>
        <dbReference type="ARBA" id="ARBA00022443"/>
    </source>
</evidence>
<dbReference type="SMART" id="SM00287">
    <property type="entry name" value="SH3b"/>
    <property type="match status" value="1"/>
</dbReference>
<keyword evidence="3" id="KW-0812">Transmembrane</keyword>
<keyword evidence="3" id="KW-0472">Membrane</keyword>
<dbReference type="RefSeq" id="WP_308459103.1">
    <property type="nucleotide sequence ID" value="NZ_JAJEPS010000004.1"/>
</dbReference>
<organism evidence="6 7">
    <name type="scientific">Hominiventricola filiformis</name>
    <dbReference type="NCBI Taxonomy" id="2885352"/>
    <lineage>
        <taxon>Bacteria</taxon>
        <taxon>Bacillati</taxon>
        <taxon>Bacillota</taxon>
        <taxon>Clostridia</taxon>
        <taxon>Lachnospirales</taxon>
        <taxon>Lachnospiraceae</taxon>
        <taxon>Hominiventricola</taxon>
    </lineage>
</organism>
<evidence type="ECO:0000259" key="5">
    <source>
        <dbReference type="PROSITE" id="PS51781"/>
    </source>
</evidence>
<feature type="region of interest" description="Disordered" evidence="2">
    <location>
        <begin position="39"/>
        <end position="74"/>
    </location>
</feature>
<sequence length="354" mass="39705">MEQRNMRELLEKYKYYVIGAAVVLVVIIALVAGGRKTETVPEEPQETQEAADQQTADQQEQEEEPNELEENSHSSIERLVSKYLDCIVNGDVDALESIVDELSDADKEEVKKLDKAYESYSDLKCYTKKGPDEDSYIVFVCCDMKIAGVETLAPYISCLYIGPKDESGNRYIRYNNVEEDQTLQAYVQELEQDPEVKALYDDVNARYQEALNSDPTLAEFVQNATGKANENTETAEEEAPAADEAAEQEDAQEETGEEPAAEEQNEEPAEEEEPAAEAQNEEPAEEEEPAAEAQNRETRVTESVNIRSEASTDSDRIALAYQGDAITQIESYDNGWSKVEYKGETGYVKTEFLE</sequence>
<keyword evidence="1" id="KW-0728">SH3 domain</keyword>
<dbReference type="AlphaFoldDB" id="A0AAE3A9D3"/>
<comment type="caution">
    <text evidence="6">The sequence shown here is derived from an EMBL/GenBank/DDBJ whole genome shotgun (WGS) entry which is preliminary data.</text>
</comment>
<dbReference type="InterPro" id="IPR036028">
    <property type="entry name" value="SH3-like_dom_sf"/>
</dbReference>
<evidence type="ECO:0000313" key="7">
    <source>
        <dbReference type="Proteomes" id="UP001198220"/>
    </source>
</evidence>
<dbReference type="SUPFAM" id="SSF50044">
    <property type="entry name" value="SH3-domain"/>
    <property type="match status" value="1"/>
</dbReference>
<dbReference type="EMBL" id="JAJEPS010000004">
    <property type="protein sequence ID" value="MCC2125783.1"/>
    <property type="molecule type" value="Genomic_DNA"/>
</dbReference>
<protein>
    <submittedName>
        <fullName evidence="6">SH3 domain-containing protein</fullName>
    </submittedName>
</protein>
<accession>A0AAE3A9D3</accession>
<reference evidence="6 7" key="1">
    <citation type="submission" date="2021-10" db="EMBL/GenBank/DDBJ databases">
        <title>Anaerobic single-cell dispensing facilitates the cultivation of human gut bacteria.</title>
        <authorList>
            <person name="Afrizal A."/>
        </authorList>
    </citation>
    <scope>NUCLEOTIDE SEQUENCE [LARGE SCALE GENOMIC DNA]</scope>
    <source>
        <strain evidence="6 7">CLA-AA-H276</strain>
    </source>
</reference>
<keyword evidence="7" id="KW-1185">Reference proteome</keyword>